<dbReference type="EMBL" id="AP028907">
    <property type="protein sequence ID" value="BES82858.1"/>
    <property type="molecule type" value="Genomic_DNA"/>
</dbReference>
<accession>A0ABM8IZ84</accession>
<evidence type="ECO:0008006" key="3">
    <source>
        <dbReference type="Google" id="ProtNLM"/>
    </source>
</evidence>
<proteinExistence type="predicted"/>
<dbReference type="Proteomes" id="UP001341135">
    <property type="component" value="Chromosome"/>
</dbReference>
<evidence type="ECO:0000313" key="2">
    <source>
        <dbReference type="Proteomes" id="UP001341135"/>
    </source>
</evidence>
<dbReference type="Gene3D" id="3.20.20.105">
    <property type="entry name" value="Queuine tRNA-ribosyltransferase-like"/>
    <property type="match status" value="1"/>
</dbReference>
<name>A0ABM8IZ84_9CREN</name>
<evidence type="ECO:0000313" key="1">
    <source>
        <dbReference type="EMBL" id="BES82858.1"/>
    </source>
</evidence>
<reference evidence="1 2" key="1">
    <citation type="submission" date="2023-09" db="EMBL/GenBank/DDBJ databases">
        <title>Pyrofollis japonicus gen. nov. sp. nov., a novel member of the family Pyrodictiaceae isolated from the Iheya North hydrothermal field.</title>
        <authorList>
            <person name="Miyazaki U."/>
            <person name="Sanari M."/>
            <person name="Tame A."/>
            <person name="Kitajima M."/>
            <person name="Okamoto A."/>
            <person name="Sawayama S."/>
            <person name="Miyazaki J."/>
            <person name="Takai K."/>
            <person name="Nakagawa S."/>
        </authorList>
    </citation>
    <scope>NUCLEOTIDE SEQUENCE [LARGE SCALE GENOMIC DNA]</scope>
    <source>
        <strain evidence="1 2">AV2</strain>
    </source>
</reference>
<dbReference type="InterPro" id="IPR036511">
    <property type="entry name" value="TGT-like_sf"/>
</dbReference>
<gene>
    <name evidence="1" type="ORF">PABY_24250</name>
</gene>
<sequence length="325" mass="35399">MTVVYFVHSLTQFSPRLWRTLGHPYVMVSADDAARDPQRAVQLLRGLNVIVDSGGYRLISRGRLPSPEEVLEVQRTLADEVGAEPVALDTPVPHPLRAGDADFRAANEATARNARLWARVFGDHFIYPLHAHTPGQLRDALQRLRQAAPTVEAVGLGSLAPLARHRPAQALRLIAYARSMIDKRIHVFGAGNSLLAALVLHRLADTADTSSPLQDARYGLARHPKTLAMTLTAPRRAQGRPRAEPHEIAAKCSCPVCRTEPEALAEWGRRGLLARTVHNAYQLLEVLEDPEKAAKLLARRPQLAAALAETRPGRGSVAAGLPGKA</sequence>
<dbReference type="SUPFAM" id="SSF51713">
    <property type="entry name" value="tRNA-guanine transglycosylase"/>
    <property type="match status" value="1"/>
</dbReference>
<protein>
    <recommendedName>
        <fullName evidence="3">tRNA-guanine(15) transglycosylase-like domain-containing protein</fullName>
    </recommendedName>
</protein>
<organism evidence="1 2">
    <name type="scientific">Pyrodictium abyssi</name>
    <dbReference type="NCBI Taxonomy" id="54256"/>
    <lineage>
        <taxon>Archaea</taxon>
        <taxon>Thermoproteota</taxon>
        <taxon>Thermoprotei</taxon>
        <taxon>Desulfurococcales</taxon>
        <taxon>Pyrodictiaceae</taxon>
        <taxon>Pyrodictium</taxon>
    </lineage>
</organism>
<keyword evidence="2" id="KW-1185">Reference proteome</keyword>